<evidence type="ECO:0000256" key="10">
    <source>
        <dbReference type="ARBA" id="ARBA00023012"/>
    </source>
</evidence>
<dbReference type="PROSITE" id="PS50885">
    <property type="entry name" value="HAMP"/>
    <property type="match status" value="1"/>
</dbReference>
<evidence type="ECO:0000256" key="11">
    <source>
        <dbReference type="ARBA" id="ARBA00023136"/>
    </source>
</evidence>
<evidence type="ECO:0000256" key="3">
    <source>
        <dbReference type="ARBA" id="ARBA00012438"/>
    </source>
</evidence>
<keyword evidence="13" id="KW-0812">Transmembrane</keyword>
<dbReference type="Pfam" id="PF07730">
    <property type="entry name" value="HisKA_3"/>
    <property type="match status" value="1"/>
</dbReference>
<dbReference type="Gene3D" id="1.20.5.1930">
    <property type="match status" value="1"/>
</dbReference>
<gene>
    <name evidence="16" type="ORF">DQX05_10250</name>
</gene>
<evidence type="ECO:0000259" key="15">
    <source>
        <dbReference type="PROSITE" id="PS50885"/>
    </source>
</evidence>
<dbReference type="PANTHER" id="PTHR24421:SF10">
    <property type="entry name" value="NITRATE_NITRITE SENSOR PROTEIN NARQ"/>
    <property type="match status" value="1"/>
</dbReference>
<keyword evidence="10" id="KW-0902">Two-component regulatory system</keyword>
<feature type="domain" description="Histidine kinase" evidence="14">
    <location>
        <begin position="278"/>
        <end position="471"/>
    </location>
</feature>
<feature type="domain" description="HAMP" evidence="15">
    <location>
        <begin position="189"/>
        <end position="241"/>
    </location>
</feature>
<keyword evidence="6" id="KW-0808">Transferase</keyword>
<evidence type="ECO:0000256" key="1">
    <source>
        <dbReference type="ARBA" id="ARBA00000085"/>
    </source>
</evidence>
<comment type="caution">
    <text evidence="16">The sequence shown here is derived from an EMBL/GenBank/DDBJ whole genome shotgun (WGS) entry which is preliminary data.</text>
</comment>
<dbReference type="CDD" id="cd06225">
    <property type="entry name" value="HAMP"/>
    <property type="match status" value="1"/>
</dbReference>
<keyword evidence="11 13" id="KW-0472">Membrane</keyword>
<dbReference type="InterPro" id="IPR036890">
    <property type="entry name" value="HATPase_C_sf"/>
</dbReference>
<accession>A0A3A3GMY7</accession>
<dbReference type="RefSeq" id="WP_119793245.1">
    <property type="nucleotide sequence ID" value="NZ_QYZD01000007.1"/>
</dbReference>
<feature type="transmembrane region" description="Helical" evidence="13">
    <location>
        <begin position="169"/>
        <end position="188"/>
    </location>
</feature>
<dbReference type="Pfam" id="PF02518">
    <property type="entry name" value="HATPase_c"/>
    <property type="match status" value="1"/>
</dbReference>
<dbReference type="GO" id="GO:0005886">
    <property type="term" value="C:plasma membrane"/>
    <property type="evidence" value="ECO:0007669"/>
    <property type="project" value="UniProtKB-SubCell"/>
</dbReference>
<evidence type="ECO:0000313" key="16">
    <source>
        <dbReference type="EMBL" id="RJG24242.1"/>
    </source>
</evidence>
<dbReference type="EMBL" id="QYZD01000007">
    <property type="protein sequence ID" value="RJG24242.1"/>
    <property type="molecule type" value="Genomic_DNA"/>
</dbReference>
<dbReference type="OrthoDB" id="9760839at2"/>
<sequence length="491" mass="54192">MRWMGRLRINQKIFGTIFAALIFLALVLGSIIWDSLTSMMAEELKKRGANIAHNIAALSSDYILTDDQFLLHLLISQAQKTNEDVRYILVLNSNNGLVGDTFSGQLPRGIRTAHLSDGSDGQQAATLLTDEGRIHDILVPIEGGDVGFVRVGMEETQARAYIFMKIGELIIAALVVCAATAGITYYVTRFITKPINNLVAVATGISAGKLSLRAQVTSDDEVGKLAQAFNEMADNLIDSNIEVEKLLTELQHKDRLRDTLILKLLSAQEDERKRISRELHDETSQALTSLMVTMRVLGNEAKDAEQRELLYASRDMAAGILREIRDLAVELRPPILDELGLIPAIKKYAQKFQEKHKIAVLLSVPEADIAIGSHIAVALYRILQESLTNVVKHAAATRIEIRMDVSDSRIQLTIQDNGHGIAPEDFTRAREQQRIGLYGMKERAELLGGSFHVTTMSAGGTELRASIPLALDKGDSDGRTDHSDRQDHDRG</sequence>
<dbReference type="InterPro" id="IPR003594">
    <property type="entry name" value="HATPase_dom"/>
</dbReference>
<evidence type="ECO:0000256" key="9">
    <source>
        <dbReference type="ARBA" id="ARBA00022840"/>
    </source>
</evidence>
<evidence type="ECO:0000256" key="7">
    <source>
        <dbReference type="ARBA" id="ARBA00022741"/>
    </source>
</evidence>
<evidence type="ECO:0000313" key="17">
    <source>
        <dbReference type="Proteomes" id="UP000266177"/>
    </source>
</evidence>
<dbReference type="SMART" id="SM00387">
    <property type="entry name" value="HATPase_c"/>
    <property type="match status" value="1"/>
</dbReference>
<protein>
    <recommendedName>
        <fullName evidence="3">histidine kinase</fullName>
        <ecNumber evidence="3">2.7.13.3</ecNumber>
    </recommendedName>
</protein>
<keyword evidence="4" id="KW-1003">Cell membrane</keyword>
<dbReference type="AlphaFoldDB" id="A0A3A3GMY7"/>
<dbReference type="SMART" id="SM00304">
    <property type="entry name" value="HAMP"/>
    <property type="match status" value="1"/>
</dbReference>
<dbReference type="SUPFAM" id="SSF158472">
    <property type="entry name" value="HAMP domain-like"/>
    <property type="match status" value="1"/>
</dbReference>
<organism evidence="16 17">
    <name type="scientific">Paenibacillus thiaminolyticus</name>
    <name type="common">Bacillus thiaminolyticus</name>
    <dbReference type="NCBI Taxonomy" id="49283"/>
    <lineage>
        <taxon>Bacteria</taxon>
        <taxon>Bacillati</taxon>
        <taxon>Bacillota</taxon>
        <taxon>Bacilli</taxon>
        <taxon>Bacillales</taxon>
        <taxon>Paenibacillaceae</taxon>
        <taxon>Paenibacillus</taxon>
    </lineage>
</organism>
<evidence type="ECO:0000256" key="2">
    <source>
        <dbReference type="ARBA" id="ARBA00004651"/>
    </source>
</evidence>
<dbReference type="InterPro" id="IPR011712">
    <property type="entry name" value="Sig_transdc_His_kin_sub3_dim/P"/>
</dbReference>
<evidence type="ECO:0000256" key="12">
    <source>
        <dbReference type="SAM" id="MobiDB-lite"/>
    </source>
</evidence>
<evidence type="ECO:0000256" key="4">
    <source>
        <dbReference type="ARBA" id="ARBA00022475"/>
    </source>
</evidence>
<keyword evidence="13" id="KW-1133">Transmembrane helix</keyword>
<dbReference type="EC" id="2.7.13.3" evidence="3"/>
<evidence type="ECO:0000256" key="13">
    <source>
        <dbReference type="SAM" id="Phobius"/>
    </source>
</evidence>
<evidence type="ECO:0000259" key="14">
    <source>
        <dbReference type="PROSITE" id="PS50109"/>
    </source>
</evidence>
<dbReference type="Gene3D" id="3.30.565.10">
    <property type="entry name" value="Histidine kinase-like ATPase, C-terminal domain"/>
    <property type="match status" value="1"/>
</dbReference>
<reference evidence="16 17" key="1">
    <citation type="submission" date="2018-09" db="EMBL/GenBank/DDBJ databases">
        <title>Paenibacillus SK2017-BO5.</title>
        <authorList>
            <person name="Piskunova J.V."/>
            <person name="Dubiley S.A."/>
            <person name="Severinov K.V."/>
        </authorList>
    </citation>
    <scope>NUCLEOTIDE SEQUENCE [LARGE SCALE GENOMIC DNA]</scope>
    <source>
        <strain evidence="16 17">BO5</strain>
    </source>
</reference>
<keyword evidence="7" id="KW-0547">Nucleotide-binding</keyword>
<proteinExistence type="predicted"/>
<dbReference type="InterPro" id="IPR003660">
    <property type="entry name" value="HAMP_dom"/>
</dbReference>
<dbReference type="InterPro" id="IPR005467">
    <property type="entry name" value="His_kinase_dom"/>
</dbReference>
<evidence type="ECO:0000256" key="8">
    <source>
        <dbReference type="ARBA" id="ARBA00022777"/>
    </source>
</evidence>
<dbReference type="GO" id="GO:0005524">
    <property type="term" value="F:ATP binding"/>
    <property type="evidence" value="ECO:0007669"/>
    <property type="project" value="UniProtKB-KW"/>
</dbReference>
<feature type="compositionally biased region" description="Basic and acidic residues" evidence="12">
    <location>
        <begin position="472"/>
        <end position="491"/>
    </location>
</feature>
<comment type="subcellular location">
    <subcellularLocation>
        <location evidence="2">Cell membrane</location>
        <topology evidence="2">Multi-pass membrane protein</topology>
    </subcellularLocation>
</comment>
<dbReference type="GO" id="GO:0000155">
    <property type="term" value="F:phosphorelay sensor kinase activity"/>
    <property type="evidence" value="ECO:0007669"/>
    <property type="project" value="InterPro"/>
</dbReference>
<dbReference type="Proteomes" id="UP000266177">
    <property type="component" value="Unassembled WGS sequence"/>
</dbReference>
<dbReference type="PANTHER" id="PTHR24421">
    <property type="entry name" value="NITRATE/NITRITE SENSOR PROTEIN NARX-RELATED"/>
    <property type="match status" value="1"/>
</dbReference>
<dbReference type="Pfam" id="PF00672">
    <property type="entry name" value="HAMP"/>
    <property type="match status" value="1"/>
</dbReference>
<dbReference type="InterPro" id="IPR050482">
    <property type="entry name" value="Sensor_HK_TwoCompSys"/>
</dbReference>
<feature type="region of interest" description="Disordered" evidence="12">
    <location>
        <begin position="469"/>
        <end position="491"/>
    </location>
</feature>
<keyword evidence="9" id="KW-0067">ATP-binding</keyword>
<dbReference type="PROSITE" id="PS50109">
    <property type="entry name" value="HIS_KIN"/>
    <property type="match status" value="1"/>
</dbReference>
<dbReference type="Gene3D" id="6.10.340.10">
    <property type="match status" value="1"/>
</dbReference>
<name>A0A3A3GMY7_PANTH</name>
<evidence type="ECO:0000256" key="5">
    <source>
        <dbReference type="ARBA" id="ARBA00022553"/>
    </source>
</evidence>
<dbReference type="CDD" id="cd16917">
    <property type="entry name" value="HATPase_UhpB-NarQ-NarX-like"/>
    <property type="match status" value="1"/>
</dbReference>
<comment type="catalytic activity">
    <reaction evidence="1">
        <text>ATP + protein L-histidine = ADP + protein N-phospho-L-histidine.</text>
        <dbReference type="EC" id="2.7.13.3"/>
    </reaction>
</comment>
<dbReference type="SUPFAM" id="SSF55874">
    <property type="entry name" value="ATPase domain of HSP90 chaperone/DNA topoisomerase II/histidine kinase"/>
    <property type="match status" value="1"/>
</dbReference>
<evidence type="ECO:0000256" key="6">
    <source>
        <dbReference type="ARBA" id="ARBA00022679"/>
    </source>
</evidence>
<keyword evidence="8" id="KW-0418">Kinase</keyword>
<dbReference type="GO" id="GO:0046983">
    <property type="term" value="F:protein dimerization activity"/>
    <property type="evidence" value="ECO:0007669"/>
    <property type="project" value="InterPro"/>
</dbReference>
<keyword evidence="5" id="KW-0597">Phosphoprotein</keyword>